<dbReference type="GO" id="GO:0004618">
    <property type="term" value="F:phosphoglycerate kinase activity"/>
    <property type="evidence" value="ECO:0007669"/>
    <property type="project" value="UniProtKB-EC"/>
</dbReference>
<dbReference type="GO" id="GO:0005524">
    <property type="term" value="F:ATP binding"/>
    <property type="evidence" value="ECO:0007669"/>
    <property type="project" value="UniProtKB-KW"/>
</dbReference>
<dbReference type="GO" id="GO:0005829">
    <property type="term" value="C:cytosol"/>
    <property type="evidence" value="ECO:0007669"/>
    <property type="project" value="TreeGrafter"/>
</dbReference>
<keyword evidence="3" id="KW-0808">Transferase</keyword>
<keyword evidence="5" id="KW-0418">Kinase</keyword>
<evidence type="ECO:0000256" key="5">
    <source>
        <dbReference type="ARBA" id="ARBA00022777"/>
    </source>
</evidence>
<dbReference type="GO" id="GO:0006094">
    <property type="term" value="P:gluconeogenesis"/>
    <property type="evidence" value="ECO:0007669"/>
    <property type="project" value="TreeGrafter"/>
</dbReference>
<keyword evidence="6" id="KW-0067">ATP-binding</keyword>
<dbReference type="PANTHER" id="PTHR11406">
    <property type="entry name" value="PHOSPHOGLYCERATE KINASE"/>
    <property type="match status" value="1"/>
</dbReference>
<dbReference type="Pfam" id="PF00162">
    <property type="entry name" value="PGK"/>
    <property type="match status" value="1"/>
</dbReference>
<gene>
    <name evidence="7" type="ORF">S03H2_31556</name>
</gene>
<evidence type="ECO:0000256" key="1">
    <source>
        <dbReference type="ARBA" id="ARBA00000642"/>
    </source>
</evidence>
<dbReference type="PANTHER" id="PTHR11406:SF23">
    <property type="entry name" value="PHOSPHOGLYCERATE KINASE 1, CHLOROPLASTIC-RELATED"/>
    <property type="match status" value="1"/>
</dbReference>
<proteinExistence type="predicted"/>
<name>X1GWU0_9ZZZZ</name>
<evidence type="ECO:0000313" key="7">
    <source>
        <dbReference type="EMBL" id="GAH49330.1"/>
    </source>
</evidence>
<dbReference type="InterPro" id="IPR015824">
    <property type="entry name" value="Phosphoglycerate_kinase_N"/>
</dbReference>
<dbReference type="Gene3D" id="3.40.50.1260">
    <property type="entry name" value="Phosphoglycerate kinase, N-terminal domain"/>
    <property type="match status" value="2"/>
</dbReference>
<feature type="non-terminal residue" evidence="7">
    <location>
        <position position="1"/>
    </location>
</feature>
<sequence length="272" mass="29632">EEEKNDQEFSEKLAKLADFYVNDAFGTAHRAHSSTVGITEFLPSAAGFLLEKEIKVLSKLLQNPERPFLLILGGAKVSDKVGVIKNLLDRIDTVIFGGALSYTFVKAKNWEVGNSYVEYDKLDLVKGILEEARKRRIELHTPLDHIIANKIAADSNYLTTERGAIPSGWIGVDIGPKAIEEYKDCIKRAKTIFWNGPMGVFEIEPFAQGTMEIARALASADAYTVVGGGDSLAAVKKAGVREKINHLSTGGGASLEFLEGRVLPGIAALQKK</sequence>
<comment type="catalytic activity">
    <reaction evidence="1">
        <text>(2R)-3-phosphoglycerate + ATP = (2R)-3-phospho-glyceroyl phosphate + ADP</text>
        <dbReference type="Rhea" id="RHEA:14801"/>
        <dbReference type="ChEBI" id="CHEBI:30616"/>
        <dbReference type="ChEBI" id="CHEBI:57604"/>
        <dbReference type="ChEBI" id="CHEBI:58272"/>
        <dbReference type="ChEBI" id="CHEBI:456216"/>
        <dbReference type="EC" id="2.7.2.3"/>
    </reaction>
</comment>
<dbReference type="FunFam" id="3.40.50.1260:FF:000007">
    <property type="entry name" value="Phosphoglycerate kinase"/>
    <property type="match status" value="1"/>
</dbReference>
<dbReference type="GO" id="GO:0006096">
    <property type="term" value="P:glycolytic process"/>
    <property type="evidence" value="ECO:0007669"/>
    <property type="project" value="InterPro"/>
</dbReference>
<keyword evidence="4" id="KW-0547">Nucleotide-binding</keyword>
<evidence type="ECO:0000256" key="6">
    <source>
        <dbReference type="ARBA" id="ARBA00022840"/>
    </source>
</evidence>
<dbReference type="SUPFAM" id="SSF53748">
    <property type="entry name" value="Phosphoglycerate kinase"/>
    <property type="match status" value="1"/>
</dbReference>
<dbReference type="InterPro" id="IPR001576">
    <property type="entry name" value="Phosphoglycerate_kinase"/>
</dbReference>
<dbReference type="EC" id="2.7.2.3" evidence="2"/>
<organism evidence="7">
    <name type="scientific">marine sediment metagenome</name>
    <dbReference type="NCBI Taxonomy" id="412755"/>
    <lineage>
        <taxon>unclassified sequences</taxon>
        <taxon>metagenomes</taxon>
        <taxon>ecological metagenomes</taxon>
    </lineage>
</organism>
<accession>X1GWU0</accession>
<dbReference type="EMBL" id="BARU01019140">
    <property type="protein sequence ID" value="GAH49330.1"/>
    <property type="molecule type" value="Genomic_DNA"/>
</dbReference>
<protein>
    <recommendedName>
        <fullName evidence="2">phosphoglycerate kinase</fullName>
        <ecNumber evidence="2">2.7.2.3</ecNumber>
    </recommendedName>
</protein>
<evidence type="ECO:0000256" key="4">
    <source>
        <dbReference type="ARBA" id="ARBA00022741"/>
    </source>
</evidence>
<evidence type="ECO:0000256" key="2">
    <source>
        <dbReference type="ARBA" id="ARBA00013061"/>
    </source>
</evidence>
<dbReference type="GO" id="GO:0043531">
    <property type="term" value="F:ADP binding"/>
    <property type="evidence" value="ECO:0007669"/>
    <property type="project" value="TreeGrafter"/>
</dbReference>
<dbReference type="InterPro" id="IPR036043">
    <property type="entry name" value="Phosphoglycerate_kinase_sf"/>
</dbReference>
<dbReference type="PRINTS" id="PR00477">
    <property type="entry name" value="PHGLYCKINASE"/>
</dbReference>
<comment type="caution">
    <text evidence="7">The sequence shown here is derived from an EMBL/GenBank/DDBJ whole genome shotgun (WGS) entry which is preliminary data.</text>
</comment>
<reference evidence="7" key="1">
    <citation type="journal article" date="2014" name="Front. Microbiol.">
        <title>High frequency of phylogenetically diverse reductive dehalogenase-homologous genes in deep subseafloor sedimentary metagenomes.</title>
        <authorList>
            <person name="Kawai M."/>
            <person name="Futagami T."/>
            <person name="Toyoda A."/>
            <person name="Takaki Y."/>
            <person name="Nishi S."/>
            <person name="Hori S."/>
            <person name="Arai W."/>
            <person name="Tsubouchi T."/>
            <person name="Morono Y."/>
            <person name="Uchiyama I."/>
            <person name="Ito T."/>
            <person name="Fujiyama A."/>
            <person name="Inagaki F."/>
            <person name="Takami H."/>
        </authorList>
    </citation>
    <scope>NUCLEOTIDE SEQUENCE</scope>
    <source>
        <strain evidence="7">Expedition CK06-06</strain>
    </source>
</reference>
<evidence type="ECO:0000256" key="3">
    <source>
        <dbReference type="ARBA" id="ARBA00022679"/>
    </source>
</evidence>
<dbReference type="AlphaFoldDB" id="X1GWU0"/>